<evidence type="ECO:0000313" key="3">
    <source>
        <dbReference type="Proteomes" id="UP001056436"/>
    </source>
</evidence>
<feature type="compositionally biased region" description="Basic and acidic residues" evidence="1">
    <location>
        <begin position="38"/>
        <end position="49"/>
    </location>
</feature>
<dbReference type="Proteomes" id="UP001056436">
    <property type="component" value="Unassembled WGS sequence"/>
</dbReference>
<dbReference type="AlphaFoldDB" id="A0A9P9XKV3"/>
<keyword evidence="3" id="KW-1185">Reference proteome</keyword>
<accession>A0A9P9XKV3</accession>
<sequence>MLSEAASMEPEEYWENIMPRLLNRALAEVRLYGGSVSKDNRTGDKRDEGIVCGPRTASPRRRVEPTLCACNGETWGQPKKLGWRSLELIEIRRALTGSPGAGG</sequence>
<dbReference type="EMBL" id="SDAQ01000019">
    <property type="protein sequence ID" value="KAI3555178.1"/>
    <property type="molecule type" value="Genomic_DNA"/>
</dbReference>
<protein>
    <submittedName>
        <fullName evidence="2">Uncharacterized protein</fullName>
    </submittedName>
</protein>
<gene>
    <name evidence="2" type="ORF">CABS02_04626</name>
</gene>
<reference evidence="2" key="1">
    <citation type="submission" date="2019-01" db="EMBL/GenBank/DDBJ databases">
        <title>Colletotrichum abscissum LGMF1257.</title>
        <authorList>
            <person name="Baroncelli R."/>
        </authorList>
    </citation>
    <scope>NUCLEOTIDE SEQUENCE</scope>
    <source>
        <strain evidence="2">Ca142</strain>
    </source>
</reference>
<name>A0A9P9XKV3_9PEZI</name>
<proteinExistence type="predicted"/>
<organism evidence="2 3">
    <name type="scientific">Colletotrichum abscissum</name>
    <dbReference type="NCBI Taxonomy" id="1671311"/>
    <lineage>
        <taxon>Eukaryota</taxon>
        <taxon>Fungi</taxon>
        <taxon>Dikarya</taxon>
        <taxon>Ascomycota</taxon>
        <taxon>Pezizomycotina</taxon>
        <taxon>Sordariomycetes</taxon>
        <taxon>Hypocreomycetidae</taxon>
        <taxon>Glomerellales</taxon>
        <taxon>Glomerellaceae</taxon>
        <taxon>Colletotrichum</taxon>
        <taxon>Colletotrichum acutatum species complex</taxon>
    </lineage>
</organism>
<evidence type="ECO:0000313" key="2">
    <source>
        <dbReference type="EMBL" id="KAI3555178.1"/>
    </source>
</evidence>
<comment type="caution">
    <text evidence="2">The sequence shown here is derived from an EMBL/GenBank/DDBJ whole genome shotgun (WGS) entry which is preliminary data.</text>
</comment>
<feature type="region of interest" description="Disordered" evidence="1">
    <location>
        <begin position="36"/>
        <end position="57"/>
    </location>
</feature>
<evidence type="ECO:0000256" key="1">
    <source>
        <dbReference type="SAM" id="MobiDB-lite"/>
    </source>
</evidence>